<dbReference type="PANTHER" id="PTHR13526:SF3">
    <property type="entry name" value="SPT20 HOMOLOG, SAGA COMPLEX COMPONENT"/>
    <property type="match status" value="1"/>
</dbReference>
<dbReference type="InterPro" id="IPR046468">
    <property type="entry name" value="Spt20-like_SEP"/>
</dbReference>
<evidence type="ECO:0000259" key="3">
    <source>
        <dbReference type="Pfam" id="PF12090"/>
    </source>
</evidence>
<feature type="region of interest" description="Disordered" evidence="2">
    <location>
        <begin position="653"/>
        <end position="676"/>
    </location>
</feature>
<proteinExistence type="inferred from homology"/>
<dbReference type="InterPro" id="IPR021950">
    <property type="entry name" value="Spt20"/>
</dbReference>
<dbReference type="Ensembl" id="ENSUMAT00000039775.1">
    <property type="protein sequence ID" value="ENSUMAP00000033622.1"/>
    <property type="gene ID" value="ENSUMAG00000024036.1"/>
</dbReference>
<dbReference type="GO" id="GO:0006357">
    <property type="term" value="P:regulation of transcription by RNA polymerase II"/>
    <property type="evidence" value="ECO:0007669"/>
    <property type="project" value="TreeGrafter"/>
</dbReference>
<feature type="compositionally biased region" description="Polar residues" evidence="2">
    <location>
        <begin position="464"/>
        <end position="474"/>
    </location>
</feature>
<sequence>QQQALELALDRAEYVIESARQRPPKRKYLSSGRKSVFQKLYDLYIEECEKEPEVKKLRRNVNLLEKLVMQETLSCLVVNLYPGNEGYSLMLRGKNGSDSETIRLPYEEGELLEYLDAEELPPILVDLLEKSQVNIFHCGCVIAEIRDYRQSSNMKSPGYQSRHILLRPTMQTLICDVHSITSDNHKWTQEDKLLLESQLILATAEPLCLDPSIAVTCTANRLLYNKQKMNTRPMKRCFKRYSRSSLNRQQDLSHCPPPPQLKLLDFLQKRKERKAGQHYDLKISKAGNVSMFFSLVAILTPLCMLSLDLISIKSDDSQPTVWPAHDVKDDYVFECEAGNQYQKTKLTILQSLGDPLYYGKIQPCKEDEENDSQMSPSQFIIGSKTDAERVVNQYQELVQNEAKCPVKMSHSSSGSASLSQLSPGKETEPETVSVQSSVLGKGVKHRPPPIKLPSSSGNSSSGNYFTPQQASSFLKSPTPPPASKPPSLSRKSSVDLNQVSMLSPAALSPASSSQRTTATQVMANSAGLNFINVVGSVCGAQALMSGSNPMLGCNTGAITPAGINLSGLLPSGGLLPNALPGAMQAASQAGVPFGLKNTSNLRPLNLLQGSEQGSTSQEQALSAQHTAVINLAGVGSFMQSQAAAVAILAASNGYGSSSSTNSSATSASAYRQPVKK</sequence>
<dbReference type="GeneTree" id="ENSGT00390000013549"/>
<evidence type="ECO:0000256" key="2">
    <source>
        <dbReference type="SAM" id="MobiDB-lite"/>
    </source>
</evidence>
<dbReference type="PANTHER" id="PTHR13526">
    <property type="entry name" value="TRANSCRIPTION FACTOR SPT20 HOMOLOG"/>
    <property type="match status" value="1"/>
</dbReference>
<dbReference type="Pfam" id="PF12090">
    <property type="entry name" value="Spt20_SEP"/>
    <property type="match status" value="1"/>
</dbReference>
<comment type="similarity">
    <text evidence="1">Belongs to the SPT20 family.</text>
</comment>
<dbReference type="GO" id="GO:0003712">
    <property type="term" value="F:transcription coregulator activity"/>
    <property type="evidence" value="ECO:0007669"/>
    <property type="project" value="InterPro"/>
</dbReference>
<evidence type="ECO:0000313" key="4">
    <source>
        <dbReference type="Ensembl" id="ENSUMAP00000033622"/>
    </source>
</evidence>
<name>A0A452VIM7_URSMA</name>
<dbReference type="GO" id="GO:0000124">
    <property type="term" value="C:SAGA complex"/>
    <property type="evidence" value="ECO:0007669"/>
    <property type="project" value="InterPro"/>
</dbReference>
<evidence type="ECO:0000256" key="1">
    <source>
        <dbReference type="ARBA" id="ARBA00009112"/>
    </source>
</evidence>
<organism evidence="4">
    <name type="scientific">Ursus maritimus</name>
    <name type="common">Polar bear</name>
    <name type="synonym">Thalarctos maritimus</name>
    <dbReference type="NCBI Taxonomy" id="29073"/>
    <lineage>
        <taxon>Eukaryota</taxon>
        <taxon>Metazoa</taxon>
        <taxon>Chordata</taxon>
        <taxon>Craniata</taxon>
        <taxon>Vertebrata</taxon>
        <taxon>Euteleostomi</taxon>
        <taxon>Mammalia</taxon>
        <taxon>Eutheria</taxon>
        <taxon>Laurasiatheria</taxon>
        <taxon>Carnivora</taxon>
        <taxon>Caniformia</taxon>
        <taxon>Ursidae</taxon>
        <taxon>Ursus</taxon>
    </lineage>
</organism>
<feature type="region of interest" description="Disordered" evidence="2">
    <location>
        <begin position="404"/>
        <end position="493"/>
    </location>
</feature>
<reference evidence="4" key="1">
    <citation type="submission" date="2019-03" db="UniProtKB">
        <authorList>
            <consortium name="Ensembl"/>
        </authorList>
    </citation>
    <scope>IDENTIFICATION</scope>
</reference>
<feature type="domain" description="Spt20-like SEP" evidence="3">
    <location>
        <begin position="75"/>
        <end position="216"/>
    </location>
</feature>
<feature type="compositionally biased region" description="Low complexity" evidence="2">
    <location>
        <begin position="409"/>
        <end position="422"/>
    </location>
</feature>
<gene>
    <name evidence="4" type="primary">SUPT20H</name>
</gene>
<protein>
    <submittedName>
        <fullName evidence="4">SPT20 homolog, SAGA complex component</fullName>
    </submittedName>
</protein>
<accession>A0A452VIM7</accession>
<dbReference type="AlphaFoldDB" id="A0A452VIM7"/>
<feature type="compositionally biased region" description="Low complexity" evidence="2">
    <location>
        <begin position="454"/>
        <end position="463"/>
    </location>
</feature>
<feature type="compositionally biased region" description="Low complexity" evidence="2">
    <location>
        <begin position="653"/>
        <end position="670"/>
    </location>
</feature>